<dbReference type="EMBL" id="GGEC01055374">
    <property type="protein sequence ID" value="MBX35858.1"/>
    <property type="molecule type" value="Transcribed_RNA"/>
</dbReference>
<proteinExistence type="predicted"/>
<sequence length="42" mass="5075">MFFPLLVQCIPRQIWGRFAIPFLAPLKVWCLHQHLYSTFNLE</sequence>
<protein>
    <submittedName>
        <fullName evidence="1">Uncharacterized protein</fullName>
    </submittedName>
</protein>
<accession>A0A2P2N089</accession>
<evidence type="ECO:0000313" key="1">
    <source>
        <dbReference type="EMBL" id="MBX35858.1"/>
    </source>
</evidence>
<dbReference type="AlphaFoldDB" id="A0A2P2N089"/>
<reference evidence="1" key="1">
    <citation type="submission" date="2018-02" db="EMBL/GenBank/DDBJ databases">
        <title>Rhizophora mucronata_Transcriptome.</title>
        <authorList>
            <person name="Meera S.P."/>
            <person name="Sreeshan A."/>
            <person name="Augustine A."/>
        </authorList>
    </citation>
    <scope>NUCLEOTIDE SEQUENCE</scope>
    <source>
        <tissue evidence="1">Leaf</tissue>
    </source>
</reference>
<organism evidence="1">
    <name type="scientific">Rhizophora mucronata</name>
    <name type="common">Asiatic mangrove</name>
    <dbReference type="NCBI Taxonomy" id="61149"/>
    <lineage>
        <taxon>Eukaryota</taxon>
        <taxon>Viridiplantae</taxon>
        <taxon>Streptophyta</taxon>
        <taxon>Embryophyta</taxon>
        <taxon>Tracheophyta</taxon>
        <taxon>Spermatophyta</taxon>
        <taxon>Magnoliopsida</taxon>
        <taxon>eudicotyledons</taxon>
        <taxon>Gunneridae</taxon>
        <taxon>Pentapetalae</taxon>
        <taxon>rosids</taxon>
        <taxon>fabids</taxon>
        <taxon>Malpighiales</taxon>
        <taxon>Rhizophoraceae</taxon>
        <taxon>Rhizophora</taxon>
    </lineage>
</organism>
<name>A0A2P2N089_RHIMU</name>